<dbReference type="OrthoDB" id="7697103at2759"/>
<dbReference type="EMBL" id="KZ308415">
    <property type="protein sequence ID" value="KAG8229181.1"/>
    <property type="molecule type" value="Genomic_DNA"/>
</dbReference>
<comment type="caution">
    <text evidence="2">The sequence shown here is derived from an EMBL/GenBank/DDBJ whole genome shotgun (WGS) entry which is preliminary data.</text>
</comment>
<feature type="domain" description="Reverse transcriptase" evidence="1">
    <location>
        <begin position="4"/>
        <end position="86"/>
    </location>
</feature>
<accession>A0A8K0K7L4</accession>
<sequence length="95" mass="11044">MGSSVIYKLYTRMLEKKLRKVIENKQACFRTGSQTQDHIFTLNLYLAFLDLRAAFDSVPRKYLWEALIKKKVPYELIKIIKSLYGGIKGVVRTEG</sequence>
<gene>
    <name evidence="2" type="ORF">J437_LFUL001053</name>
</gene>
<evidence type="ECO:0000259" key="1">
    <source>
        <dbReference type="Pfam" id="PF00078"/>
    </source>
</evidence>
<reference evidence="2" key="1">
    <citation type="submission" date="2013-04" db="EMBL/GenBank/DDBJ databases">
        <authorList>
            <person name="Qu J."/>
            <person name="Murali S.C."/>
            <person name="Bandaranaike D."/>
            <person name="Bellair M."/>
            <person name="Blankenburg K."/>
            <person name="Chao H."/>
            <person name="Dinh H."/>
            <person name="Doddapaneni H."/>
            <person name="Downs B."/>
            <person name="Dugan-Rocha S."/>
            <person name="Elkadiri S."/>
            <person name="Gnanaolivu R.D."/>
            <person name="Hernandez B."/>
            <person name="Javaid M."/>
            <person name="Jayaseelan J.C."/>
            <person name="Lee S."/>
            <person name="Li M."/>
            <person name="Ming W."/>
            <person name="Munidasa M."/>
            <person name="Muniz J."/>
            <person name="Nguyen L."/>
            <person name="Ongeri F."/>
            <person name="Osuji N."/>
            <person name="Pu L.-L."/>
            <person name="Puazo M."/>
            <person name="Qu C."/>
            <person name="Quiroz J."/>
            <person name="Raj R."/>
            <person name="Weissenberger G."/>
            <person name="Xin Y."/>
            <person name="Zou X."/>
            <person name="Han Y."/>
            <person name="Richards S."/>
            <person name="Worley K."/>
            <person name="Muzny D."/>
            <person name="Gibbs R."/>
        </authorList>
    </citation>
    <scope>NUCLEOTIDE SEQUENCE</scope>
    <source>
        <strain evidence="2">Sampled in the wild</strain>
    </source>
</reference>
<dbReference type="Proteomes" id="UP000792457">
    <property type="component" value="Unassembled WGS sequence"/>
</dbReference>
<protein>
    <recommendedName>
        <fullName evidence="1">Reverse transcriptase domain-containing protein</fullName>
    </recommendedName>
</protein>
<proteinExistence type="predicted"/>
<organism evidence="2 3">
    <name type="scientific">Ladona fulva</name>
    <name type="common">Scarce chaser dragonfly</name>
    <name type="synonym">Libellula fulva</name>
    <dbReference type="NCBI Taxonomy" id="123851"/>
    <lineage>
        <taxon>Eukaryota</taxon>
        <taxon>Metazoa</taxon>
        <taxon>Ecdysozoa</taxon>
        <taxon>Arthropoda</taxon>
        <taxon>Hexapoda</taxon>
        <taxon>Insecta</taxon>
        <taxon>Pterygota</taxon>
        <taxon>Palaeoptera</taxon>
        <taxon>Odonata</taxon>
        <taxon>Epiprocta</taxon>
        <taxon>Anisoptera</taxon>
        <taxon>Libelluloidea</taxon>
        <taxon>Libellulidae</taxon>
        <taxon>Ladona</taxon>
    </lineage>
</organism>
<dbReference type="Pfam" id="PF00078">
    <property type="entry name" value="RVT_1"/>
    <property type="match status" value="1"/>
</dbReference>
<dbReference type="PANTHER" id="PTHR19446">
    <property type="entry name" value="REVERSE TRANSCRIPTASES"/>
    <property type="match status" value="1"/>
</dbReference>
<evidence type="ECO:0000313" key="3">
    <source>
        <dbReference type="Proteomes" id="UP000792457"/>
    </source>
</evidence>
<reference evidence="2" key="2">
    <citation type="submission" date="2017-10" db="EMBL/GenBank/DDBJ databases">
        <title>Ladona fulva Genome sequencing and assembly.</title>
        <authorList>
            <person name="Murali S."/>
            <person name="Richards S."/>
            <person name="Bandaranaike D."/>
            <person name="Bellair M."/>
            <person name="Blankenburg K."/>
            <person name="Chao H."/>
            <person name="Dinh H."/>
            <person name="Doddapaneni H."/>
            <person name="Dugan-Rocha S."/>
            <person name="Elkadiri S."/>
            <person name="Gnanaolivu R."/>
            <person name="Hernandez B."/>
            <person name="Skinner E."/>
            <person name="Javaid M."/>
            <person name="Lee S."/>
            <person name="Li M."/>
            <person name="Ming W."/>
            <person name="Munidasa M."/>
            <person name="Muniz J."/>
            <person name="Nguyen L."/>
            <person name="Hughes D."/>
            <person name="Osuji N."/>
            <person name="Pu L.-L."/>
            <person name="Puazo M."/>
            <person name="Qu C."/>
            <person name="Quiroz J."/>
            <person name="Raj R."/>
            <person name="Weissenberger G."/>
            <person name="Xin Y."/>
            <person name="Zou X."/>
            <person name="Han Y."/>
            <person name="Worley K."/>
            <person name="Muzny D."/>
            <person name="Gibbs R."/>
        </authorList>
    </citation>
    <scope>NUCLEOTIDE SEQUENCE</scope>
    <source>
        <strain evidence="2">Sampled in the wild</strain>
    </source>
</reference>
<keyword evidence="3" id="KW-1185">Reference proteome</keyword>
<evidence type="ECO:0000313" key="2">
    <source>
        <dbReference type="EMBL" id="KAG8229181.1"/>
    </source>
</evidence>
<dbReference type="InterPro" id="IPR000477">
    <property type="entry name" value="RT_dom"/>
</dbReference>
<name>A0A8K0K7L4_LADFU</name>
<dbReference type="AlphaFoldDB" id="A0A8K0K7L4"/>